<dbReference type="PANTHER" id="PTHR38926">
    <property type="entry name" value="F-BOX DOMAIN CONTAINING PROTEIN, EXPRESSED"/>
    <property type="match status" value="1"/>
</dbReference>
<dbReference type="SUPFAM" id="SSF52047">
    <property type="entry name" value="RNI-like"/>
    <property type="match status" value="1"/>
</dbReference>
<organism evidence="1 2">
    <name type="scientific">Rhizoctonia solani</name>
    <dbReference type="NCBI Taxonomy" id="456999"/>
    <lineage>
        <taxon>Eukaryota</taxon>
        <taxon>Fungi</taxon>
        <taxon>Dikarya</taxon>
        <taxon>Basidiomycota</taxon>
        <taxon>Agaricomycotina</taxon>
        <taxon>Agaricomycetes</taxon>
        <taxon>Cantharellales</taxon>
        <taxon>Ceratobasidiaceae</taxon>
        <taxon>Rhizoctonia</taxon>
    </lineage>
</organism>
<dbReference type="EMBL" id="CAJMWX010001384">
    <property type="protein sequence ID" value="CAE6485956.1"/>
    <property type="molecule type" value="Genomic_DNA"/>
</dbReference>
<accession>A0A8H3CHL1</accession>
<dbReference type="Gene3D" id="3.80.10.10">
    <property type="entry name" value="Ribonuclease Inhibitor"/>
    <property type="match status" value="1"/>
</dbReference>
<protein>
    <recommendedName>
        <fullName evidence="3">F-box domain-containing protein</fullName>
    </recommendedName>
</protein>
<comment type="caution">
    <text evidence="1">The sequence shown here is derived from an EMBL/GenBank/DDBJ whole genome shotgun (WGS) entry which is preliminary data.</text>
</comment>
<dbReference type="AlphaFoldDB" id="A0A8H3CHL1"/>
<sequence>MAQIFHIPEVLCLICEQARKTDLARLLSTSCLFFDCAMPLVWRSLPESAPMILMNLIPDSNKYLNTNLNTKLVAAFLDDLQPLDPFALVRFNLYAPQVRRVVRHRRNKQTNVMWDRLLKLVGTHPILPNLEVLEISLSLPRESGSIIQDPASLLSAYLYPKLVQIDDLYRYKDSPIEQQKLCDLVSNIARRCPQIRSLKLSSMISGAIMSPKHAREFANSLSQLCNLRILGLNSMALNPRTLVALINLPKLESLTLGEELRPDEWLRPGEPPGSLKVILPDGSFPALRHLGIKVCFVIQPAIQMWGITALVQHLTSVSVCIRVPADSDEIRHLVRTICRCSPSITSLSLDCTRAIGCATLLASGIIEDLAPLRLRHLSLYGNDNNYGGAWPSSENIALAFPNMECLRIHGYSFLFEDLLFIAKHMHRLQQLSMRVQVNTDWPLSDELSSLAFAPSHSRLYFHFSGACPAPGRPAGARFMIPNEKIEMIAA</sequence>
<evidence type="ECO:0000313" key="2">
    <source>
        <dbReference type="Proteomes" id="UP000663888"/>
    </source>
</evidence>
<reference evidence="1" key="1">
    <citation type="submission" date="2021-01" db="EMBL/GenBank/DDBJ databases">
        <authorList>
            <person name="Kaushik A."/>
        </authorList>
    </citation>
    <scope>NUCLEOTIDE SEQUENCE</scope>
    <source>
        <strain evidence="1">AG4-R118</strain>
    </source>
</reference>
<evidence type="ECO:0008006" key="3">
    <source>
        <dbReference type="Google" id="ProtNLM"/>
    </source>
</evidence>
<dbReference type="InterPro" id="IPR032675">
    <property type="entry name" value="LRR_dom_sf"/>
</dbReference>
<proteinExistence type="predicted"/>
<evidence type="ECO:0000313" key="1">
    <source>
        <dbReference type="EMBL" id="CAE6485956.1"/>
    </source>
</evidence>
<name>A0A8H3CHL1_9AGAM</name>
<dbReference type="Proteomes" id="UP000663888">
    <property type="component" value="Unassembled WGS sequence"/>
</dbReference>
<gene>
    <name evidence="1" type="ORF">RDB_LOCUS131694</name>
</gene>
<dbReference type="PANTHER" id="PTHR38926:SF72">
    <property type="entry name" value="IM:7136021-RELATED"/>
    <property type="match status" value="1"/>
</dbReference>